<evidence type="ECO:0000313" key="1">
    <source>
        <dbReference type="EMBL" id="PHP28023.1"/>
    </source>
</evidence>
<dbReference type="Proteomes" id="UP000221860">
    <property type="component" value="Unassembled WGS sequence"/>
</dbReference>
<organism evidence="1 2">
    <name type="scientific">Limimaricola cinnabarinus</name>
    <dbReference type="NCBI Taxonomy" id="1125964"/>
    <lineage>
        <taxon>Bacteria</taxon>
        <taxon>Pseudomonadati</taxon>
        <taxon>Pseudomonadota</taxon>
        <taxon>Alphaproteobacteria</taxon>
        <taxon>Rhodobacterales</taxon>
        <taxon>Paracoccaceae</taxon>
        <taxon>Limimaricola</taxon>
    </lineage>
</organism>
<accession>A0A2G1MGZ4</accession>
<sequence length="142" mass="15904">MPPELHDRVTRLVHALDRMTPEERTETIANEVIETGGSWQTPPQSGRSCFIISLHGIEVPGFDADSAAMHWHIDARSVIGGWPQPDHDPGLRRAQLEWAQMALFIGPEDLRRQAAVIAMLWSASQMVRDAARQHCHQREAAA</sequence>
<protein>
    <submittedName>
        <fullName evidence="1">Uncharacterized protein</fullName>
    </submittedName>
</protein>
<evidence type="ECO:0000313" key="2">
    <source>
        <dbReference type="Proteomes" id="UP000221860"/>
    </source>
</evidence>
<comment type="caution">
    <text evidence="1">The sequence shown here is derived from an EMBL/GenBank/DDBJ whole genome shotgun (WGS) entry which is preliminary data.</text>
</comment>
<gene>
    <name evidence="1" type="ORF">CJ301_08545</name>
</gene>
<dbReference type="OrthoDB" id="7847739at2"/>
<dbReference type="AlphaFoldDB" id="A0A2G1MGZ4"/>
<dbReference type="EMBL" id="NQWH01000010">
    <property type="protein sequence ID" value="PHP28023.1"/>
    <property type="molecule type" value="Genomic_DNA"/>
</dbReference>
<name>A0A2G1MGZ4_9RHOB</name>
<keyword evidence="2" id="KW-1185">Reference proteome</keyword>
<proteinExistence type="predicted"/>
<dbReference type="RefSeq" id="WP_099276327.1">
    <property type="nucleotide sequence ID" value="NZ_KZ304956.1"/>
</dbReference>
<reference evidence="1 2" key="1">
    <citation type="submission" date="2017-08" db="EMBL/GenBank/DDBJ databases">
        <title>Draft Genome Sequence of Loktanella cinnabarina Strain XM1, Isolated from Coastal Surface Water.</title>
        <authorList>
            <person name="Ma R."/>
            <person name="Wang J."/>
            <person name="Wang Q."/>
            <person name="Ma Z."/>
            <person name="Li J."/>
            <person name="Chen L."/>
        </authorList>
    </citation>
    <scope>NUCLEOTIDE SEQUENCE [LARGE SCALE GENOMIC DNA]</scope>
    <source>
        <strain evidence="1 2">XM1</strain>
    </source>
</reference>